<dbReference type="SUPFAM" id="SSF52540">
    <property type="entry name" value="P-loop containing nucleoside triphosphate hydrolases"/>
    <property type="match status" value="1"/>
</dbReference>
<dbReference type="PANTHER" id="PTHR47508">
    <property type="entry name" value="SAM DOMAIN-CONTAINING PROTEIN-RELATED"/>
    <property type="match status" value="1"/>
</dbReference>
<dbReference type="EMBL" id="JAODUO010000492">
    <property type="protein sequence ID" value="KAK2179412.1"/>
    <property type="molecule type" value="Genomic_DNA"/>
</dbReference>
<dbReference type="Gene3D" id="1.10.10.10">
    <property type="entry name" value="Winged helix-like DNA-binding domain superfamily/Winged helix DNA-binding domain"/>
    <property type="match status" value="1"/>
</dbReference>
<evidence type="ECO:0000256" key="6">
    <source>
        <dbReference type="ARBA" id="ARBA00022840"/>
    </source>
</evidence>
<evidence type="ECO:0000313" key="13">
    <source>
        <dbReference type="EMBL" id="KAK2179412.1"/>
    </source>
</evidence>
<feature type="compositionally biased region" description="Basic and acidic residues" evidence="11">
    <location>
        <begin position="1149"/>
        <end position="1164"/>
    </location>
</feature>
<keyword evidence="4" id="KW-0547">Nucleotide-binding</keyword>
<organism evidence="13 14">
    <name type="scientific">Ridgeia piscesae</name>
    <name type="common">Tubeworm</name>
    <dbReference type="NCBI Taxonomy" id="27915"/>
    <lineage>
        <taxon>Eukaryota</taxon>
        <taxon>Metazoa</taxon>
        <taxon>Spiralia</taxon>
        <taxon>Lophotrochozoa</taxon>
        <taxon>Annelida</taxon>
        <taxon>Polychaeta</taxon>
        <taxon>Sedentaria</taxon>
        <taxon>Canalipalpata</taxon>
        <taxon>Sabellida</taxon>
        <taxon>Siboglinidae</taxon>
        <taxon>Ridgeia</taxon>
    </lineage>
</organism>
<feature type="region of interest" description="Disordered" evidence="11">
    <location>
        <begin position="805"/>
        <end position="824"/>
    </location>
</feature>
<feature type="region of interest" description="Disordered" evidence="11">
    <location>
        <begin position="1045"/>
        <end position="1164"/>
    </location>
</feature>
<dbReference type="Proteomes" id="UP001209878">
    <property type="component" value="Unassembled WGS sequence"/>
</dbReference>
<feature type="compositionally biased region" description="Basic residues" evidence="11">
    <location>
        <begin position="1085"/>
        <end position="1097"/>
    </location>
</feature>
<protein>
    <recommendedName>
        <fullName evidence="1">non-specific serine/threonine protein kinase</fullName>
        <ecNumber evidence="1">2.7.11.1</ecNumber>
    </recommendedName>
</protein>
<feature type="compositionally biased region" description="Pro residues" evidence="11">
    <location>
        <begin position="1075"/>
        <end position="1084"/>
    </location>
</feature>
<evidence type="ECO:0000256" key="10">
    <source>
        <dbReference type="SAM" id="Coils"/>
    </source>
</evidence>
<name>A0AAD9KXJ5_RIDPI</name>
<dbReference type="InterPro" id="IPR035897">
    <property type="entry name" value="Toll_tir_struct_dom_sf"/>
</dbReference>
<evidence type="ECO:0000259" key="12">
    <source>
        <dbReference type="PROSITE" id="PS51424"/>
    </source>
</evidence>
<evidence type="ECO:0000256" key="2">
    <source>
        <dbReference type="ARBA" id="ARBA00022679"/>
    </source>
</evidence>
<dbReference type="InterPro" id="IPR036388">
    <property type="entry name" value="WH-like_DNA-bd_sf"/>
</dbReference>
<feature type="coiled-coil region" evidence="10">
    <location>
        <begin position="549"/>
        <end position="576"/>
    </location>
</feature>
<dbReference type="Pfam" id="PF13676">
    <property type="entry name" value="TIR_2"/>
    <property type="match status" value="2"/>
</dbReference>
<keyword evidence="7" id="KW-0342">GTP-binding</keyword>
<dbReference type="InterPro" id="IPR000157">
    <property type="entry name" value="TIR_dom"/>
</dbReference>
<keyword evidence="2" id="KW-0808">Transferase</keyword>
<dbReference type="AlphaFoldDB" id="A0AAD9KXJ5"/>
<comment type="catalytic activity">
    <reaction evidence="9">
        <text>L-seryl-[protein] + ATP = O-phospho-L-seryl-[protein] + ADP + H(+)</text>
        <dbReference type="Rhea" id="RHEA:17989"/>
        <dbReference type="Rhea" id="RHEA-COMP:9863"/>
        <dbReference type="Rhea" id="RHEA-COMP:11604"/>
        <dbReference type="ChEBI" id="CHEBI:15378"/>
        <dbReference type="ChEBI" id="CHEBI:29999"/>
        <dbReference type="ChEBI" id="CHEBI:30616"/>
        <dbReference type="ChEBI" id="CHEBI:83421"/>
        <dbReference type="ChEBI" id="CHEBI:456216"/>
        <dbReference type="EC" id="2.7.11.1"/>
    </reaction>
</comment>
<dbReference type="Gene3D" id="3.40.50.300">
    <property type="entry name" value="P-loop containing nucleotide triphosphate hydrolases"/>
    <property type="match status" value="1"/>
</dbReference>
<dbReference type="Pfam" id="PF16095">
    <property type="entry name" value="COR-A"/>
    <property type="match status" value="1"/>
</dbReference>
<dbReference type="InterPro" id="IPR020859">
    <property type="entry name" value="ROC"/>
</dbReference>
<keyword evidence="3" id="KW-0677">Repeat</keyword>
<evidence type="ECO:0000256" key="1">
    <source>
        <dbReference type="ARBA" id="ARBA00012513"/>
    </source>
</evidence>
<dbReference type="PROSITE" id="PS51424">
    <property type="entry name" value="ROC"/>
    <property type="match status" value="1"/>
</dbReference>
<dbReference type="InterPro" id="IPR057263">
    <property type="entry name" value="COR-B"/>
</dbReference>
<dbReference type="PANTHER" id="PTHR47508:SF1">
    <property type="entry name" value="NON-SPECIFIC SERINE_THREONINE PROTEIN KINASE"/>
    <property type="match status" value="1"/>
</dbReference>
<feature type="compositionally biased region" description="Acidic residues" evidence="11">
    <location>
        <begin position="1056"/>
        <end position="1065"/>
    </location>
</feature>
<accession>A0AAD9KXJ5</accession>
<keyword evidence="5" id="KW-0418">Kinase</keyword>
<evidence type="ECO:0000256" key="8">
    <source>
        <dbReference type="ARBA" id="ARBA00047899"/>
    </source>
</evidence>
<evidence type="ECO:0000256" key="4">
    <source>
        <dbReference type="ARBA" id="ARBA00022741"/>
    </source>
</evidence>
<reference evidence="13" key="1">
    <citation type="journal article" date="2023" name="Mol. Biol. Evol.">
        <title>Third-Generation Sequencing Reveals the Adaptive Role of the Epigenome in Three Deep-Sea Polychaetes.</title>
        <authorList>
            <person name="Perez M."/>
            <person name="Aroh O."/>
            <person name="Sun Y."/>
            <person name="Lan Y."/>
            <person name="Juniper S.K."/>
            <person name="Young C.R."/>
            <person name="Angers B."/>
            <person name="Qian P.Y."/>
        </authorList>
    </citation>
    <scope>NUCLEOTIDE SEQUENCE</scope>
    <source>
        <strain evidence="13">R07B-5</strain>
    </source>
</reference>
<dbReference type="InterPro" id="IPR027417">
    <property type="entry name" value="P-loop_NTPase"/>
</dbReference>
<sequence>MFAYFQFFLSNRAVYLLLWNTRLGHEHSGLDFWLSSISVHAPKAPIFVVGTHVDQVSKSELPVDEMRLRYPQIVGYHFVSCLSGVGVAEMERHLLEVALRQPYMGESIPEVWLNFETAVIRRRAKASIIEYKELENMASESGIFEKSETVQAVQFLHELGALQHFTNAFLRDRVIIDPQWLVDVMACVVSVKDSPIKDGRFRHADVALVWADYEAELHDWLLRLTEEFDLTFPLPDQAVNLVPCLLPETQPSFPWPEVDRTSGSRETKMVYTFTYLPAGLFNRGQVRLYQFSDSSVIWKRGSLLRKNGHVALVRQTNDSELVVTVQGPRPENILFLVHEVFEGLISESFQGVTYDYAVPCPDCQKFYVKDPCMFTASTIRRASELHAPFLQCHKYFHAVTLADLHSVMPPDNTQDYDRHLANAIRGLTHLRRDMSADIFISYCAKDIPSSKSNTSVNPRQIRDDLCKAGYRCYFADDPDAQSIEKMALAMRDADVFMALISDAYVADPQCMDVFLYARHTLRKPLLLVALGDGFEWRRSKLGLLVADEVFIKMQKLEQYQAKLEELTKRLADRTQNSEKPKNFPPCFISYSWVNSRQAVAKGTRHVDGALGFGDPREIRDYLEENGVRCWLDIDRVGRQGLFEDIAEGLRHARMMIACVSTEYAKSDNCAMEFRFATSILKIPTLLVVVGTDNSWRHSEVGLLSVQRPFPEINLQEQNDTAYRKLLKMVKERLKGDDAEAEGKGQEGENQADRLTDEQKTASFQELFELAQRKFLRQLSEYAEATGELYPRLIFIDCQKNTAGDTVKEHPDSFSPRSTSSRPRSAGPLDICMREGNFAFKILCEHDKCSAVQCCAVLCCAVQCSAAQCCAVLRNAVLRSAVLRNALQCSAGWHSVAEPVIARQPINEPSLRRWSPYLARITALISQSRQDLLSSAVNDLSSWLEQLPQAESSDFRNVYTDFREQVMSADLERRMGQLARCYLPSGKTIWLCPEHQRMSRVTVLTNDVIMAGEHIGAPDDGAENYMVRVLRAPDMKDWQAMYAQDWPATPEVTSDVSSEEDEEEDIQERKQERVPKPPAQKPPAQRPRRRNQAGRPPRHGSQSTAPTTEVTVKPKPAVGNVTSAAYTAPGKSPRNSVTSERSAKDPPSSMRREGDRSNGDVSHEELQLRLELQTAGMRLLATGGGNKAVSAAACRIL</sequence>
<dbReference type="GO" id="GO:0007165">
    <property type="term" value="P:signal transduction"/>
    <property type="evidence" value="ECO:0007669"/>
    <property type="project" value="InterPro"/>
</dbReference>
<dbReference type="Gene3D" id="3.40.50.10140">
    <property type="entry name" value="Toll/interleukin-1 receptor homology (TIR) domain"/>
    <property type="match status" value="2"/>
</dbReference>
<proteinExistence type="predicted"/>
<evidence type="ECO:0000256" key="11">
    <source>
        <dbReference type="SAM" id="MobiDB-lite"/>
    </source>
</evidence>
<keyword evidence="14" id="KW-1185">Reference proteome</keyword>
<evidence type="ECO:0000256" key="7">
    <source>
        <dbReference type="ARBA" id="ARBA00023134"/>
    </source>
</evidence>
<keyword evidence="6" id="KW-0067">ATP-binding</keyword>
<feature type="compositionally biased region" description="Polar residues" evidence="11">
    <location>
        <begin position="1099"/>
        <end position="1109"/>
    </location>
</feature>
<comment type="caution">
    <text evidence="13">The sequence shown here is derived from an EMBL/GenBank/DDBJ whole genome shotgun (WGS) entry which is preliminary data.</text>
</comment>
<feature type="region of interest" description="Disordered" evidence="11">
    <location>
        <begin position="735"/>
        <end position="755"/>
    </location>
</feature>
<dbReference type="EC" id="2.7.11.1" evidence="1"/>
<comment type="catalytic activity">
    <reaction evidence="8">
        <text>L-threonyl-[protein] + ATP = O-phospho-L-threonyl-[protein] + ADP + H(+)</text>
        <dbReference type="Rhea" id="RHEA:46608"/>
        <dbReference type="Rhea" id="RHEA-COMP:11060"/>
        <dbReference type="Rhea" id="RHEA-COMP:11605"/>
        <dbReference type="ChEBI" id="CHEBI:15378"/>
        <dbReference type="ChEBI" id="CHEBI:30013"/>
        <dbReference type="ChEBI" id="CHEBI:30616"/>
        <dbReference type="ChEBI" id="CHEBI:61977"/>
        <dbReference type="ChEBI" id="CHEBI:456216"/>
        <dbReference type="EC" id="2.7.11.1"/>
    </reaction>
</comment>
<feature type="domain" description="Roc" evidence="12">
    <location>
        <begin position="1"/>
        <end position="101"/>
    </location>
</feature>
<feature type="compositionally biased region" description="Low complexity" evidence="11">
    <location>
        <begin position="812"/>
        <end position="824"/>
    </location>
</feature>
<dbReference type="InterPro" id="IPR032171">
    <property type="entry name" value="COR-A"/>
</dbReference>
<gene>
    <name evidence="13" type="ORF">NP493_492g02015</name>
</gene>
<keyword evidence="10" id="KW-0175">Coiled coil</keyword>
<dbReference type="Pfam" id="PF25497">
    <property type="entry name" value="COR-B"/>
    <property type="match status" value="1"/>
</dbReference>
<dbReference type="SUPFAM" id="SSF52200">
    <property type="entry name" value="Toll/Interleukin receptor TIR domain"/>
    <property type="match status" value="2"/>
</dbReference>
<evidence type="ECO:0000256" key="5">
    <source>
        <dbReference type="ARBA" id="ARBA00022777"/>
    </source>
</evidence>
<dbReference type="GO" id="GO:0016301">
    <property type="term" value="F:kinase activity"/>
    <property type="evidence" value="ECO:0007669"/>
    <property type="project" value="UniProtKB-KW"/>
</dbReference>
<evidence type="ECO:0000256" key="9">
    <source>
        <dbReference type="ARBA" id="ARBA00048679"/>
    </source>
</evidence>
<evidence type="ECO:0000313" key="14">
    <source>
        <dbReference type="Proteomes" id="UP001209878"/>
    </source>
</evidence>
<dbReference type="GO" id="GO:0005524">
    <property type="term" value="F:ATP binding"/>
    <property type="evidence" value="ECO:0007669"/>
    <property type="project" value="UniProtKB-KW"/>
</dbReference>
<evidence type="ECO:0000256" key="3">
    <source>
        <dbReference type="ARBA" id="ARBA00022737"/>
    </source>
</evidence>
<dbReference type="Gene3D" id="3.30.310.200">
    <property type="match status" value="1"/>
</dbReference>